<evidence type="ECO:0000313" key="2">
    <source>
        <dbReference type="EMBL" id="AKV04143.1"/>
    </source>
</evidence>
<dbReference type="OrthoDB" id="9806181at2"/>
<dbReference type="EMBL" id="CP012333">
    <property type="protein sequence ID" value="AKV04143.1"/>
    <property type="molecule type" value="Genomic_DNA"/>
</dbReference>
<reference evidence="2 3" key="1">
    <citation type="submission" date="2015-08" db="EMBL/GenBank/DDBJ databases">
        <authorList>
            <person name="Babu N.S."/>
            <person name="Beckwith C.J."/>
            <person name="Beseler K.G."/>
            <person name="Brison A."/>
            <person name="Carone J.V."/>
            <person name="Caskin T.P."/>
            <person name="Diamond M."/>
            <person name="Durham M.E."/>
            <person name="Foxe J.M."/>
            <person name="Go M."/>
            <person name="Henderson B.A."/>
            <person name="Jones I.B."/>
            <person name="McGettigan J.A."/>
            <person name="Micheletti S.J."/>
            <person name="Nasrallah M.E."/>
            <person name="Ortiz D."/>
            <person name="Piller C.R."/>
            <person name="Privatt S.R."/>
            <person name="Schneider S.L."/>
            <person name="Sharp S."/>
            <person name="Smith T.C."/>
            <person name="Stanton J.D."/>
            <person name="Ullery H.E."/>
            <person name="Wilson R.J."/>
            <person name="Serrano M.G."/>
            <person name="Buck G."/>
            <person name="Lee V."/>
            <person name="Wang Y."/>
            <person name="Carvalho R."/>
            <person name="Voegtly L."/>
            <person name="Shi R."/>
            <person name="Duckworth R."/>
            <person name="Johnson A."/>
            <person name="Loviza R."/>
            <person name="Walstead R."/>
            <person name="Shah Z."/>
            <person name="Kiflezghi M."/>
            <person name="Wade K."/>
            <person name="Ball S.L."/>
            <person name="Bradley K.W."/>
            <person name="Asai D.J."/>
            <person name="Bowman C.A."/>
            <person name="Russell D.A."/>
            <person name="Pope W.H."/>
            <person name="Jacobs-Sera D."/>
            <person name="Hendrix R.W."/>
            <person name="Hatfull G.F."/>
        </authorList>
    </citation>
    <scope>NUCLEOTIDE SEQUENCE [LARGE SCALE GENOMIC DNA]</scope>
    <source>
        <strain evidence="2 3">DSM 27648</strain>
    </source>
</reference>
<dbReference type="KEGG" id="llu:AKJ09_10806"/>
<dbReference type="Gene3D" id="3.40.220.10">
    <property type="entry name" value="Leucine Aminopeptidase, subunit E, domain 1"/>
    <property type="match status" value="1"/>
</dbReference>
<dbReference type="PIRSF" id="PIRSF014899">
    <property type="entry name" value="UCP014899"/>
    <property type="match status" value="1"/>
</dbReference>
<dbReference type="SUPFAM" id="SSF52949">
    <property type="entry name" value="Macro domain-like"/>
    <property type="match status" value="1"/>
</dbReference>
<sequence length="281" mass="30420">MSSTKEIRSERATQAWEVMGMLASGRYRSAAGVEVDVRDAIGNAVARTIDYPPADSLGFEPSVGALRSPRLRVVDGTTLATARELAGDGLDPFILNFASAKNPGGGFLGGAQAQEESLARSSALYACIHRSPMYAHHREISDCLYTSWMIYSPGVPIVRDDGTGELLDVPWRAAFLTAPAPNARVVLERDPTRTGDIEQAMEDRIAKALAIAARHGHKRLVLGAWGCGVFGNDPAMVASLFERALAGRFFGAFEDVVFAVFDRSARRACIRAFEERFHSST</sequence>
<dbReference type="InterPro" id="IPR019261">
    <property type="entry name" value="PARG_cat_microbial"/>
</dbReference>
<name>A0A0K1QEI3_9BACT</name>
<evidence type="ECO:0000259" key="1">
    <source>
        <dbReference type="Pfam" id="PF10021"/>
    </source>
</evidence>
<gene>
    <name evidence="2" type="ORF">AKJ09_10806</name>
</gene>
<dbReference type="PANTHER" id="PTHR35596">
    <property type="entry name" value="DUF2263 DOMAIN-CONTAINING PROTEIN"/>
    <property type="match status" value="1"/>
</dbReference>
<protein>
    <recommendedName>
        <fullName evidence="1">Microbial-type PARG catalytic domain-containing protein</fullName>
    </recommendedName>
</protein>
<dbReference type="PATRIC" id="fig|1391654.3.peg.10946"/>
<proteinExistence type="predicted"/>
<dbReference type="RefSeq" id="WP_146654799.1">
    <property type="nucleotide sequence ID" value="NZ_CP012333.1"/>
</dbReference>
<dbReference type="InterPro" id="IPR012664">
    <property type="entry name" value="CHP02452"/>
</dbReference>
<dbReference type="AlphaFoldDB" id="A0A0K1QEI3"/>
<dbReference type="PANTHER" id="PTHR35596:SF1">
    <property type="entry name" value="MICROBIAL-TYPE PARG CATALYTIC DOMAIN-CONTAINING PROTEIN"/>
    <property type="match status" value="1"/>
</dbReference>
<dbReference type="Proteomes" id="UP000064967">
    <property type="component" value="Chromosome"/>
</dbReference>
<keyword evidence="3" id="KW-1185">Reference proteome</keyword>
<accession>A0A0K1QEI3</accession>
<organism evidence="2 3">
    <name type="scientific">Labilithrix luteola</name>
    <dbReference type="NCBI Taxonomy" id="1391654"/>
    <lineage>
        <taxon>Bacteria</taxon>
        <taxon>Pseudomonadati</taxon>
        <taxon>Myxococcota</taxon>
        <taxon>Polyangia</taxon>
        <taxon>Polyangiales</taxon>
        <taxon>Labilitrichaceae</taxon>
        <taxon>Labilithrix</taxon>
    </lineage>
</organism>
<feature type="domain" description="Microbial-type PARG catalytic" evidence="1">
    <location>
        <begin position="17"/>
        <end position="160"/>
    </location>
</feature>
<dbReference type="Pfam" id="PF10021">
    <property type="entry name" value="PARG_cat_microb"/>
    <property type="match status" value="1"/>
</dbReference>
<dbReference type="InterPro" id="IPR043472">
    <property type="entry name" value="Macro_dom-like"/>
</dbReference>
<dbReference type="STRING" id="1391654.AKJ09_10806"/>
<dbReference type="NCBIfam" id="TIGR02452">
    <property type="entry name" value="TIGR02452 family protein"/>
    <property type="match status" value="1"/>
</dbReference>
<evidence type="ECO:0000313" key="3">
    <source>
        <dbReference type="Proteomes" id="UP000064967"/>
    </source>
</evidence>